<gene>
    <name evidence="2" type="ORF">BKA59DRAFT_556293</name>
</gene>
<protein>
    <submittedName>
        <fullName evidence="2">Uncharacterized protein</fullName>
    </submittedName>
</protein>
<keyword evidence="3" id="KW-1185">Reference proteome</keyword>
<evidence type="ECO:0000313" key="3">
    <source>
        <dbReference type="Proteomes" id="UP000813427"/>
    </source>
</evidence>
<proteinExistence type="predicted"/>
<dbReference type="OrthoDB" id="4756784at2759"/>
<accession>A0A8K0WD29</accession>
<dbReference type="EMBL" id="JAGPXF010000004">
    <property type="protein sequence ID" value="KAH7246651.1"/>
    <property type="molecule type" value="Genomic_DNA"/>
</dbReference>
<reference evidence="2" key="1">
    <citation type="journal article" date="2021" name="Nat. Commun.">
        <title>Genetic determinants of endophytism in the Arabidopsis root mycobiome.</title>
        <authorList>
            <person name="Mesny F."/>
            <person name="Miyauchi S."/>
            <person name="Thiergart T."/>
            <person name="Pickel B."/>
            <person name="Atanasova L."/>
            <person name="Karlsson M."/>
            <person name="Huettel B."/>
            <person name="Barry K.W."/>
            <person name="Haridas S."/>
            <person name="Chen C."/>
            <person name="Bauer D."/>
            <person name="Andreopoulos W."/>
            <person name="Pangilinan J."/>
            <person name="LaButti K."/>
            <person name="Riley R."/>
            <person name="Lipzen A."/>
            <person name="Clum A."/>
            <person name="Drula E."/>
            <person name="Henrissat B."/>
            <person name="Kohler A."/>
            <person name="Grigoriev I.V."/>
            <person name="Martin F.M."/>
            <person name="Hacquard S."/>
        </authorList>
    </citation>
    <scope>NUCLEOTIDE SEQUENCE</scope>
    <source>
        <strain evidence="2">MPI-SDFR-AT-0068</strain>
    </source>
</reference>
<organism evidence="2 3">
    <name type="scientific">Fusarium tricinctum</name>
    <dbReference type="NCBI Taxonomy" id="61284"/>
    <lineage>
        <taxon>Eukaryota</taxon>
        <taxon>Fungi</taxon>
        <taxon>Dikarya</taxon>
        <taxon>Ascomycota</taxon>
        <taxon>Pezizomycotina</taxon>
        <taxon>Sordariomycetes</taxon>
        <taxon>Hypocreomycetidae</taxon>
        <taxon>Hypocreales</taxon>
        <taxon>Nectriaceae</taxon>
        <taxon>Fusarium</taxon>
        <taxon>Fusarium tricinctum species complex</taxon>
    </lineage>
</organism>
<evidence type="ECO:0000313" key="2">
    <source>
        <dbReference type="EMBL" id="KAH7246651.1"/>
    </source>
</evidence>
<evidence type="ECO:0000256" key="1">
    <source>
        <dbReference type="SAM" id="MobiDB-lite"/>
    </source>
</evidence>
<feature type="region of interest" description="Disordered" evidence="1">
    <location>
        <begin position="1"/>
        <end position="34"/>
    </location>
</feature>
<comment type="caution">
    <text evidence="2">The sequence shown here is derived from an EMBL/GenBank/DDBJ whole genome shotgun (WGS) entry which is preliminary data.</text>
</comment>
<name>A0A8K0WD29_9HYPO</name>
<sequence>MSLMIPMPVKGDDEQEGSGEAHNSGEASISEDAGNEVTTAEVLVWVIQFDGSKNTDEGQLVIGPVVCNSNNKITANQPFKPMNSIPAPQGVTSPPTAQYSDMIVQSSSQYTGIGHVLQYQLQDPDSGETVYTGTAYVDIPLKGKNSTNGNKKVMLANATTPDGKVTFFTTYDHLSGEHTVPQVTTRSRISQYYYQSLIVFLENDLTAASATAPKALPTRLLMVNPLDGIHPRIRPKVLRRRKAIQVQRVYIYNLLGLGITKYMVIAASVNE</sequence>
<dbReference type="Proteomes" id="UP000813427">
    <property type="component" value="Unassembled WGS sequence"/>
</dbReference>
<dbReference type="AlphaFoldDB" id="A0A8K0WD29"/>